<dbReference type="Proteomes" id="UP000301737">
    <property type="component" value="Unassembled WGS sequence"/>
</dbReference>
<evidence type="ECO:0000313" key="2">
    <source>
        <dbReference type="EMBL" id="GCE99275.1"/>
    </source>
</evidence>
<comment type="caution">
    <text evidence="2">The sequence shown here is derived from an EMBL/GenBank/DDBJ whole genome shotgun (WGS) entry which is preliminary data.</text>
</comment>
<dbReference type="Pfam" id="PF14831">
    <property type="entry name" value="DUF4484"/>
    <property type="match status" value="1"/>
</dbReference>
<dbReference type="PANTHER" id="PTHR28153:SF1">
    <property type="entry name" value="DUF4484 DOMAIN-CONTAINING PROTEIN"/>
    <property type="match status" value="1"/>
</dbReference>
<organism evidence="2 3">
    <name type="scientific">Zygosaccharomyces mellis</name>
    <dbReference type="NCBI Taxonomy" id="42258"/>
    <lineage>
        <taxon>Eukaryota</taxon>
        <taxon>Fungi</taxon>
        <taxon>Dikarya</taxon>
        <taxon>Ascomycota</taxon>
        <taxon>Saccharomycotina</taxon>
        <taxon>Saccharomycetes</taxon>
        <taxon>Saccharomycetales</taxon>
        <taxon>Saccharomycetaceae</taxon>
        <taxon>Zygosaccharomyces</taxon>
    </lineage>
</organism>
<accession>A0A4C2E593</accession>
<dbReference type="InterPro" id="IPR018626">
    <property type="entry name" value="LCHN/Anr2"/>
</dbReference>
<evidence type="ECO:0000313" key="3">
    <source>
        <dbReference type="Proteomes" id="UP000301737"/>
    </source>
</evidence>
<dbReference type="PANTHER" id="PTHR28153">
    <property type="entry name" value="PROTEIN, PUTATIVE-RELATED"/>
    <property type="match status" value="1"/>
</dbReference>
<reference evidence="2 3" key="1">
    <citation type="submission" date="2019-01" db="EMBL/GenBank/DDBJ databases">
        <title>Draft Genome Sequencing of Zygosaccharomyces mellis Ca-7.</title>
        <authorList>
            <person name="Shiwa Y."/>
            <person name="Kanesaki Y."/>
            <person name="Ishige T."/>
            <person name="Mura K."/>
            <person name="Hori T."/>
            <person name="Tamura T."/>
        </authorList>
    </citation>
    <scope>NUCLEOTIDE SEQUENCE [LARGE SCALE GENOMIC DNA]</scope>
    <source>
        <strain evidence="2 3">Ca-7</strain>
    </source>
</reference>
<name>A0A4C2E593_9SACH</name>
<dbReference type="OrthoDB" id="2152680at2759"/>
<dbReference type="AlphaFoldDB" id="A0A4C2E593"/>
<evidence type="ECO:0000259" key="1">
    <source>
        <dbReference type="Pfam" id="PF14831"/>
    </source>
</evidence>
<dbReference type="InterPro" id="IPR028115">
    <property type="entry name" value="DUF4484"/>
</dbReference>
<feature type="domain" description="DUF4484" evidence="1">
    <location>
        <begin position="471"/>
        <end position="520"/>
    </location>
</feature>
<gene>
    <name evidence="2" type="ORF">ZYGM_001920</name>
</gene>
<dbReference type="InterPro" id="IPR053056">
    <property type="entry name" value="Lipid_Metab_Assoc_Protein"/>
</dbReference>
<protein>
    <recommendedName>
        <fullName evidence="1">DUF4484 domain-containing protein</fullName>
    </recommendedName>
</protein>
<dbReference type="GO" id="GO:0005811">
    <property type="term" value="C:lipid droplet"/>
    <property type="evidence" value="ECO:0007669"/>
    <property type="project" value="TreeGrafter"/>
</dbReference>
<proteinExistence type="predicted"/>
<dbReference type="Pfam" id="PF09804">
    <property type="entry name" value="DENND11"/>
    <property type="match status" value="1"/>
</dbReference>
<sequence>MVLKPLNNEGPNSTPMKTQSSLRAAHRVPISCMFLCNFEVKKGNVLVWARYSDGFEKNVNLEDIEFKSMPSGVHEVIDDVINFVIPKGDKEEADGYYNGVAYFKQNGQELSEGVNQIDRSRVKMYALGVVVDFDGMQYARDQDWKADEFSSANEYVDDLEQLLCQWFNCGTLEEFDIFEQFFKDNSNGKAVGFPSPVLDRLTAAAYTGQELLSSDVPQAKPHMLEYLLYWLRKLGPLLFPLWRSCLLNERILILNPPSGSFEKCNALCYCLSMISLFPQASKICGSKGHYVTPLYTLGVCDIDRMSKEISQINSQNRKPNGYIACTSDEILLSKPELYDKIIRLPSEVEDSYFMDVPKLYDNQEQLIRATPHDFYSLQILYKELFGEELSVTEKKNFLKMVEPLTWSQYIIDGFYWWVTAGYLKPSYYEEPNSIPAGPVGESELALILRTLQYFHGRSTVLYQKLKEVFESKENCGNDETVQLPSADLVALDLDSFSTQDHKFIEEIAHKWFNRALQVTGDLYGSAC</sequence>
<keyword evidence="3" id="KW-1185">Reference proteome</keyword>
<dbReference type="EMBL" id="BIMX01000009">
    <property type="protein sequence ID" value="GCE99275.1"/>
    <property type="molecule type" value="Genomic_DNA"/>
</dbReference>